<dbReference type="GO" id="GO:0009094">
    <property type="term" value="P:L-phenylalanine biosynthetic process"/>
    <property type="evidence" value="ECO:0007669"/>
    <property type="project" value="UniProtKB-UniPathway"/>
</dbReference>
<name>E8PLZ9_THESS</name>
<dbReference type="eggNOG" id="COG0077">
    <property type="taxonomic scope" value="Bacteria"/>
</dbReference>
<protein>
    <recommendedName>
        <fullName evidence="2 9">Prephenate dehydratase</fullName>
        <shortName evidence="9">PDT</shortName>
        <ecNumber evidence="2 9">4.2.1.51</ecNumber>
    </recommendedName>
</protein>
<evidence type="ECO:0000259" key="11">
    <source>
        <dbReference type="PROSITE" id="PS51171"/>
    </source>
</evidence>
<evidence type="ECO:0000313" key="13">
    <source>
        <dbReference type="EMBL" id="ADW22417.1"/>
    </source>
</evidence>
<dbReference type="GO" id="GO:0005737">
    <property type="term" value="C:cytoplasm"/>
    <property type="evidence" value="ECO:0007669"/>
    <property type="project" value="TreeGrafter"/>
</dbReference>
<dbReference type="InterPro" id="IPR002912">
    <property type="entry name" value="ACT_dom"/>
</dbReference>
<dbReference type="AlphaFoldDB" id="E8PLZ9"/>
<dbReference type="NCBIfam" id="NF008865">
    <property type="entry name" value="PRK11898.1"/>
    <property type="match status" value="1"/>
</dbReference>
<evidence type="ECO:0000256" key="9">
    <source>
        <dbReference type="RuleBase" id="RU361254"/>
    </source>
</evidence>
<evidence type="ECO:0000259" key="12">
    <source>
        <dbReference type="PROSITE" id="PS51671"/>
    </source>
</evidence>
<dbReference type="PANTHER" id="PTHR21022:SF19">
    <property type="entry name" value="PREPHENATE DEHYDRATASE-RELATED"/>
    <property type="match status" value="1"/>
</dbReference>
<evidence type="ECO:0000313" key="14">
    <source>
        <dbReference type="Proteomes" id="UP000008087"/>
    </source>
</evidence>
<dbReference type="InterPro" id="IPR045865">
    <property type="entry name" value="ACT-like_dom_sf"/>
</dbReference>
<dbReference type="Pfam" id="PF01842">
    <property type="entry name" value="ACT"/>
    <property type="match status" value="1"/>
</dbReference>
<dbReference type="SUPFAM" id="SSF53850">
    <property type="entry name" value="Periplasmic binding protein-like II"/>
    <property type="match status" value="1"/>
</dbReference>
<dbReference type="Pfam" id="PF00800">
    <property type="entry name" value="PDT"/>
    <property type="match status" value="1"/>
</dbReference>
<keyword evidence="5 9" id="KW-0584">Phenylalanine biosynthesis</keyword>
<sequence>MPDAGVIVHHKQPRHKGHAKGSAFPLSTGSGRMKGMRIAFQGTEGAYSEEALLRNFPGSTPIGFPTFHQVFEAVEAGEAHLGVVPVENTTAGSINQTYDLLLESDLHVVGEIIHRVEHCLLAPEGTELKDLKAVKSHPQALAQCDGFLARMRLTPIPVFDTAGAARSLSENPEPGVGAIASRRAAELYGLKVLAENIEDYPHNYTRFFVIGREEAPKGEGPHKTSIVFAVRHRPGGLLEALSVFAEAGVNLTKLESRPRRDKPFSYLFYLDLEGHLEDPGPAQALLGLLRRAAFLKVLGSYPAYRNGA</sequence>
<accession>E8PLZ9</accession>
<dbReference type="Gene3D" id="3.30.70.260">
    <property type="match status" value="1"/>
</dbReference>
<evidence type="ECO:0000256" key="5">
    <source>
        <dbReference type="ARBA" id="ARBA00023222"/>
    </source>
</evidence>
<keyword evidence="4 9" id="KW-0057">Aromatic amino acid biosynthesis</keyword>
<comment type="pathway">
    <text evidence="1 9">Amino-acid biosynthesis; L-phenylalanine biosynthesis; phenylpyruvate from prephenate: step 1/1.</text>
</comment>
<evidence type="ECO:0000256" key="1">
    <source>
        <dbReference type="ARBA" id="ARBA00004741"/>
    </source>
</evidence>
<reference evidence="14" key="1">
    <citation type="submission" date="2010-03" db="EMBL/GenBank/DDBJ databases">
        <title>The genome sequence of Thermus scotoductus SA-01.</title>
        <authorList>
            <person name="Gounder K."/>
            <person name="Liesegang H."/>
            <person name="Brzuszkiewicz E."/>
            <person name="Wollherr A."/>
            <person name="Daniel R."/>
            <person name="Gottschalk G."/>
            <person name="van Heerden E."/>
            <person name="Litthauer D."/>
        </authorList>
    </citation>
    <scope>NUCLEOTIDE SEQUENCE [LARGE SCALE GENOMIC DNA]</scope>
    <source>
        <strain evidence="14">ATCC 700910 / SA-01</strain>
    </source>
</reference>
<dbReference type="UniPathway" id="UPA00121">
    <property type="reaction ID" value="UER00345"/>
</dbReference>
<feature type="site" description="Essential for prephenate dehydratase activity" evidence="8">
    <location>
        <position position="205"/>
    </location>
</feature>
<dbReference type="EMBL" id="CP001962">
    <property type="protein sequence ID" value="ADW22417.1"/>
    <property type="molecule type" value="Genomic_DNA"/>
</dbReference>
<keyword evidence="3 9" id="KW-0028">Amino-acid biosynthesis</keyword>
<feature type="compositionally biased region" description="Basic residues" evidence="10">
    <location>
        <begin position="8"/>
        <end position="19"/>
    </location>
</feature>
<dbReference type="PROSITE" id="PS51671">
    <property type="entry name" value="ACT"/>
    <property type="match status" value="1"/>
</dbReference>
<dbReference type="PROSITE" id="PS00858">
    <property type="entry name" value="PREPHENATE_DEHYDR_2"/>
    <property type="match status" value="1"/>
</dbReference>
<comment type="catalytic activity">
    <reaction evidence="7 9">
        <text>prephenate + H(+) = 3-phenylpyruvate + CO2 + H2O</text>
        <dbReference type="Rhea" id="RHEA:21648"/>
        <dbReference type="ChEBI" id="CHEBI:15377"/>
        <dbReference type="ChEBI" id="CHEBI:15378"/>
        <dbReference type="ChEBI" id="CHEBI:16526"/>
        <dbReference type="ChEBI" id="CHEBI:18005"/>
        <dbReference type="ChEBI" id="CHEBI:29934"/>
        <dbReference type="EC" id="4.2.1.51"/>
    </reaction>
</comment>
<dbReference type="GO" id="GO:0004664">
    <property type="term" value="F:prephenate dehydratase activity"/>
    <property type="evidence" value="ECO:0007669"/>
    <property type="project" value="UniProtKB-UniRule"/>
</dbReference>
<dbReference type="EC" id="4.2.1.51" evidence="2 9"/>
<evidence type="ECO:0000256" key="4">
    <source>
        <dbReference type="ARBA" id="ARBA00023141"/>
    </source>
</evidence>
<dbReference type="STRING" id="743525.TSC_c18030"/>
<evidence type="ECO:0000256" key="7">
    <source>
        <dbReference type="ARBA" id="ARBA00047848"/>
    </source>
</evidence>
<keyword evidence="6 9" id="KW-0456">Lyase</keyword>
<evidence type="ECO:0000256" key="10">
    <source>
        <dbReference type="SAM" id="MobiDB-lite"/>
    </source>
</evidence>
<dbReference type="HOGENOM" id="CLU_035008_4_2_0"/>
<organism evidence="13 14">
    <name type="scientific">Thermus scotoductus (strain ATCC 700910 / SA-01)</name>
    <dbReference type="NCBI Taxonomy" id="743525"/>
    <lineage>
        <taxon>Bacteria</taxon>
        <taxon>Thermotogati</taxon>
        <taxon>Deinococcota</taxon>
        <taxon>Deinococci</taxon>
        <taxon>Thermales</taxon>
        <taxon>Thermaceae</taxon>
        <taxon>Thermus</taxon>
    </lineage>
</organism>
<dbReference type="InterPro" id="IPR001086">
    <property type="entry name" value="Preph_deHydtase"/>
</dbReference>
<evidence type="ECO:0000256" key="3">
    <source>
        <dbReference type="ARBA" id="ARBA00022605"/>
    </source>
</evidence>
<reference evidence="13 14" key="2">
    <citation type="journal article" date="2011" name="BMC Genomics">
        <title>Sequence of the hyperplastic genome of the naturally competent Thermus scotoductus SA-01.</title>
        <authorList>
            <person name="Gounder K."/>
            <person name="Brzuszkiewicz E."/>
            <person name="Liesegang H."/>
            <person name="Wollherr A."/>
            <person name="Daniel R."/>
            <person name="Gottschalk G."/>
            <person name="Reva O."/>
            <person name="Kumwenda B."/>
            <person name="Srivastava M."/>
            <person name="Bricio C."/>
            <person name="Berenguer J."/>
            <person name="van Heerden E."/>
            <person name="Litthauer D."/>
        </authorList>
    </citation>
    <scope>NUCLEOTIDE SEQUENCE [LARGE SCALE GENOMIC DNA]</scope>
    <source>
        <strain evidence="14">ATCC 700910 / SA-01</strain>
    </source>
</reference>
<dbReference type="InterPro" id="IPR018528">
    <property type="entry name" value="Preph_deHydtase_CS"/>
</dbReference>
<dbReference type="Proteomes" id="UP000008087">
    <property type="component" value="Chromosome"/>
</dbReference>
<proteinExistence type="predicted"/>
<dbReference type="Gene3D" id="3.40.190.10">
    <property type="entry name" value="Periplasmic binding protein-like II"/>
    <property type="match status" value="2"/>
</dbReference>
<dbReference type="KEGG" id="tsc:TSC_c18030"/>
<dbReference type="InterPro" id="IPR008242">
    <property type="entry name" value="Chor_mutase/pphenate_deHydtase"/>
</dbReference>
<feature type="domain" description="Prephenate dehydratase" evidence="11">
    <location>
        <begin position="37"/>
        <end position="212"/>
    </location>
</feature>
<dbReference type="PROSITE" id="PS51171">
    <property type="entry name" value="PREPHENATE_DEHYDR_3"/>
    <property type="match status" value="1"/>
</dbReference>
<dbReference type="PANTHER" id="PTHR21022">
    <property type="entry name" value="PREPHENATE DEHYDRATASE P PROTEIN"/>
    <property type="match status" value="1"/>
</dbReference>
<evidence type="ECO:0000256" key="8">
    <source>
        <dbReference type="PIRSR" id="PIRSR001500-2"/>
    </source>
</evidence>
<evidence type="ECO:0000256" key="6">
    <source>
        <dbReference type="ARBA" id="ARBA00023239"/>
    </source>
</evidence>
<evidence type="ECO:0000256" key="2">
    <source>
        <dbReference type="ARBA" id="ARBA00013147"/>
    </source>
</evidence>
<feature type="domain" description="ACT" evidence="12">
    <location>
        <begin position="225"/>
        <end position="302"/>
    </location>
</feature>
<dbReference type="SUPFAM" id="SSF55021">
    <property type="entry name" value="ACT-like"/>
    <property type="match status" value="1"/>
</dbReference>
<dbReference type="PIRSF" id="PIRSF001500">
    <property type="entry name" value="Chor_mut_pdt_Ppr"/>
    <property type="match status" value="1"/>
</dbReference>
<dbReference type="CDD" id="cd13631">
    <property type="entry name" value="PBP2_Ct-PDT_like"/>
    <property type="match status" value="1"/>
</dbReference>
<feature type="region of interest" description="Disordered" evidence="10">
    <location>
        <begin position="1"/>
        <end position="26"/>
    </location>
</feature>
<dbReference type="CDD" id="cd04905">
    <property type="entry name" value="ACT_CM-PDT"/>
    <property type="match status" value="1"/>
</dbReference>
<gene>
    <name evidence="9 13" type="primary">pheA</name>
    <name evidence="13" type="ordered locus">TSC_c18030</name>
</gene>